<keyword evidence="2" id="KW-1185">Reference proteome</keyword>
<proteinExistence type="predicted"/>
<dbReference type="AlphaFoldDB" id="A0A7J6WUD0"/>
<name>A0A7J6WUD0_THATH</name>
<sequence length="129" mass="14591">MELSLGDMVLAFDVGKEQCGVIELRVPWDLKGGYPDKYCYPLIGHSKGSFHYICLQVLGDCLQVWVLDRGLKWTIKHLKSLEVIEKENPCFPFHQATASTQVLTVAAHWRCVASLLGLIYYLTVMDTCL</sequence>
<reference evidence="1 2" key="1">
    <citation type="submission" date="2020-06" db="EMBL/GenBank/DDBJ databases">
        <title>Transcriptomic and genomic resources for Thalictrum thalictroides and T. hernandezii: Facilitating candidate gene discovery in an emerging model plant lineage.</title>
        <authorList>
            <person name="Arias T."/>
            <person name="Riano-Pachon D.M."/>
            <person name="Di Stilio V.S."/>
        </authorList>
    </citation>
    <scope>NUCLEOTIDE SEQUENCE [LARGE SCALE GENOMIC DNA]</scope>
    <source>
        <strain evidence="2">cv. WT478/WT964</strain>
        <tissue evidence="1">Leaves</tissue>
    </source>
</reference>
<evidence type="ECO:0008006" key="3">
    <source>
        <dbReference type="Google" id="ProtNLM"/>
    </source>
</evidence>
<accession>A0A7J6WUD0</accession>
<dbReference type="EMBL" id="JABWDY010010675">
    <property type="protein sequence ID" value="KAF5200497.1"/>
    <property type="molecule type" value="Genomic_DNA"/>
</dbReference>
<evidence type="ECO:0000313" key="1">
    <source>
        <dbReference type="EMBL" id="KAF5200497.1"/>
    </source>
</evidence>
<evidence type="ECO:0000313" key="2">
    <source>
        <dbReference type="Proteomes" id="UP000554482"/>
    </source>
</evidence>
<gene>
    <name evidence="1" type="ORF">FRX31_009917</name>
</gene>
<protein>
    <recommendedName>
        <fullName evidence="3">F-box protein</fullName>
    </recommendedName>
</protein>
<dbReference type="Proteomes" id="UP000554482">
    <property type="component" value="Unassembled WGS sequence"/>
</dbReference>
<comment type="caution">
    <text evidence="1">The sequence shown here is derived from an EMBL/GenBank/DDBJ whole genome shotgun (WGS) entry which is preliminary data.</text>
</comment>
<organism evidence="1 2">
    <name type="scientific">Thalictrum thalictroides</name>
    <name type="common">Rue-anemone</name>
    <name type="synonym">Anemone thalictroides</name>
    <dbReference type="NCBI Taxonomy" id="46969"/>
    <lineage>
        <taxon>Eukaryota</taxon>
        <taxon>Viridiplantae</taxon>
        <taxon>Streptophyta</taxon>
        <taxon>Embryophyta</taxon>
        <taxon>Tracheophyta</taxon>
        <taxon>Spermatophyta</taxon>
        <taxon>Magnoliopsida</taxon>
        <taxon>Ranunculales</taxon>
        <taxon>Ranunculaceae</taxon>
        <taxon>Thalictroideae</taxon>
        <taxon>Thalictrum</taxon>
    </lineage>
</organism>